<dbReference type="InterPro" id="IPR050397">
    <property type="entry name" value="Env_Response_Regulators"/>
</dbReference>
<dbReference type="Gene3D" id="1.10.10.10">
    <property type="entry name" value="Winged helix-like DNA-binding domain superfamily/Winged helix DNA-binding domain"/>
    <property type="match status" value="1"/>
</dbReference>
<keyword evidence="6" id="KW-1185">Reference proteome</keyword>
<keyword evidence="2" id="KW-0238">DNA-binding</keyword>
<keyword evidence="3" id="KW-0804">Transcription</keyword>
<dbReference type="InterPro" id="IPR000595">
    <property type="entry name" value="cNMP-bd_dom"/>
</dbReference>
<dbReference type="CDD" id="cd00038">
    <property type="entry name" value="CAP_ED"/>
    <property type="match status" value="1"/>
</dbReference>
<dbReference type="InterPro" id="IPR018490">
    <property type="entry name" value="cNMP-bd_dom_sf"/>
</dbReference>
<evidence type="ECO:0000256" key="2">
    <source>
        <dbReference type="ARBA" id="ARBA00023125"/>
    </source>
</evidence>
<feature type="domain" description="HTH crp-type" evidence="4">
    <location>
        <begin position="152"/>
        <end position="223"/>
    </location>
</feature>
<dbReference type="AlphaFoldDB" id="B6YRI0"/>
<sequence>MIIESNNKFDFPSNLSDIWRLLNDCEHKLLRENSIVQHYKRNQLIYSEGTSPIYLMCLLKGKVKIYKDGIYGRKQILRVIKPIQYFAYRAYFAGENYLTSSSSFEPSIVCLIPMKVVQQIMRNNHNLCVFFIRQLSIDLGNADERVVNLTQKHLRGRLSETLLSLIKNYGLDTDSSINIYLSREDLANMSNMTTSNAIRTLSAFANEKIVAVDGRKIKLLNEEKLRRISRIG</sequence>
<reference evidence="6" key="1">
    <citation type="journal article" date="2008" name="Science">
        <title>Genome of an endosymbiont coupling N2 fixation to cellulolysis within RT protist cells in termite gut.</title>
        <authorList>
            <person name="Hongoh Y."/>
            <person name="Sharma V.K."/>
            <person name="Prakash T."/>
            <person name="Noda S."/>
            <person name="Toh H."/>
            <person name="Taylor T.D."/>
            <person name="Kudo T."/>
            <person name="Sakaki Y."/>
            <person name="Toyoda A."/>
            <person name="Hattori M."/>
            <person name="Ohkuma M."/>
        </authorList>
    </citation>
    <scope>NUCLEOTIDE SEQUENCE [LARGE SCALE GENOMIC DNA]</scope>
</reference>
<dbReference type="InterPro" id="IPR036388">
    <property type="entry name" value="WH-like_DNA-bd_sf"/>
</dbReference>
<proteinExistence type="predicted"/>
<dbReference type="GO" id="GO:0003677">
    <property type="term" value="F:DNA binding"/>
    <property type="evidence" value="ECO:0007669"/>
    <property type="project" value="UniProtKB-KW"/>
</dbReference>
<dbReference type="GO" id="GO:0005829">
    <property type="term" value="C:cytosol"/>
    <property type="evidence" value="ECO:0007669"/>
    <property type="project" value="TreeGrafter"/>
</dbReference>
<dbReference type="EMBL" id="AP010656">
    <property type="protein sequence ID" value="BAG83802.1"/>
    <property type="molecule type" value="Genomic_DNA"/>
</dbReference>
<dbReference type="SUPFAM" id="SSF51206">
    <property type="entry name" value="cAMP-binding domain-like"/>
    <property type="match status" value="1"/>
</dbReference>
<dbReference type="Gene3D" id="2.60.120.10">
    <property type="entry name" value="Jelly Rolls"/>
    <property type="match status" value="1"/>
</dbReference>
<dbReference type="PANTHER" id="PTHR24567">
    <property type="entry name" value="CRP FAMILY TRANSCRIPTIONAL REGULATORY PROTEIN"/>
    <property type="match status" value="1"/>
</dbReference>
<dbReference type="InterPro" id="IPR036390">
    <property type="entry name" value="WH_DNA-bd_sf"/>
</dbReference>
<dbReference type="STRING" id="511995.CFPG_539"/>
<gene>
    <name evidence="5" type="ordered locus">CFPG_539</name>
</gene>
<evidence type="ECO:0000313" key="6">
    <source>
        <dbReference type="Proteomes" id="UP000000723"/>
    </source>
</evidence>
<evidence type="ECO:0000259" key="4">
    <source>
        <dbReference type="PROSITE" id="PS51063"/>
    </source>
</evidence>
<dbReference type="InterPro" id="IPR014710">
    <property type="entry name" value="RmlC-like_jellyroll"/>
</dbReference>
<evidence type="ECO:0000256" key="1">
    <source>
        <dbReference type="ARBA" id="ARBA00023015"/>
    </source>
</evidence>
<dbReference type="Pfam" id="PF13545">
    <property type="entry name" value="HTH_Crp_2"/>
    <property type="match status" value="1"/>
</dbReference>
<dbReference type="Proteomes" id="UP000000723">
    <property type="component" value="Chromosome"/>
</dbReference>
<dbReference type="Pfam" id="PF00027">
    <property type="entry name" value="cNMP_binding"/>
    <property type="match status" value="1"/>
</dbReference>
<accession>B6YRI0</accession>
<dbReference type="PANTHER" id="PTHR24567:SF74">
    <property type="entry name" value="HTH-TYPE TRANSCRIPTIONAL REGULATOR ARCR"/>
    <property type="match status" value="1"/>
</dbReference>
<dbReference type="eggNOG" id="COG0664">
    <property type="taxonomic scope" value="Bacteria"/>
</dbReference>
<dbReference type="OrthoDB" id="9127033at2"/>
<dbReference type="SMART" id="SM00419">
    <property type="entry name" value="HTH_CRP"/>
    <property type="match status" value="1"/>
</dbReference>
<evidence type="ECO:0000256" key="3">
    <source>
        <dbReference type="ARBA" id="ARBA00023163"/>
    </source>
</evidence>
<keyword evidence="1" id="KW-0805">Transcription regulation</keyword>
<dbReference type="RefSeq" id="WP_012573563.1">
    <property type="nucleotide sequence ID" value="NC_011565.1"/>
</dbReference>
<dbReference type="InterPro" id="IPR012318">
    <property type="entry name" value="HTH_CRP"/>
</dbReference>
<protein>
    <submittedName>
        <fullName evidence="5">Global nitrogen regulator NtcA</fullName>
    </submittedName>
</protein>
<organism evidence="5 6">
    <name type="scientific">Azobacteroides pseudotrichonymphae genomovar. CFP2</name>
    <dbReference type="NCBI Taxonomy" id="511995"/>
    <lineage>
        <taxon>Bacteria</taxon>
        <taxon>Pseudomonadati</taxon>
        <taxon>Bacteroidota</taxon>
        <taxon>Bacteroidia</taxon>
        <taxon>Bacteroidales</taxon>
        <taxon>Candidatus Azobacteroides</taxon>
    </lineage>
</organism>
<dbReference type="SUPFAM" id="SSF46785">
    <property type="entry name" value="Winged helix' DNA-binding domain"/>
    <property type="match status" value="1"/>
</dbReference>
<name>B6YRI0_AZOPC</name>
<dbReference type="KEGG" id="aps:CFPG_539"/>
<evidence type="ECO:0000313" key="5">
    <source>
        <dbReference type="EMBL" id="BAG83802.1"/>
    </source>
</evidence>
<dbReference type="PROSITE" id="PS51063">
    <property type="entry name" value="HTH_CRP_2"/>
    <property type="match status" value="1"/>
</dbReference>
<dbReference type="GO" id="GO:0003700">
    <property type="term" value="F:DNA-binding transcription factor activity"/>
    <property type="evidence" value="ECO:0007669"/>
    <property type="project" value="TreeGrafter"/>
</dbReference>
<dbReference type="HOGENOM" id="CLU_075053_0_3_10"/>